<dbReference type="GO" id="GO:0000398">
    <property type="term" value="P:mRNA splicing, via spliceosome"/>
    <property type="evidence" value="ECO:0007669"/>
    <property type="project" value="TreeGrafter"/>
</dbReference>
<reference evidence="11 12" key="1">
    <citation type="journal article" date="2016" name="Genome Biol. Evol.">
        <title>Divergent and convergent evolution of fungal pathogenicity.</title>
        <authorList>
            <person name="Shang Y."/>
            <person name="Xiao G."/>
            <person name="Zheng P."/>
            <person name="Cen K."/>
            <person name="Zhan S."/>
            <person name="Wang C."/>
        </authorList>
    </citation>
    <scope>NUCLEOTIDE SEQUENCE [LARGE SCALE GENOMIC DNA]</scope>
    <source>
        <strain evidence="11 12">RCEF 264</strain>
    </source>
</reference>
<feature type="region of interest" description="Disordered" evidence="9">
    <location>
        <begin position="361"/>
        <end position="403"/>
    </location>
</feature>
<dbReference type="AlphaFoldDB" id="A0A167RFQ7"/>
<feature type="compositionally biased region" description="Basic and acidic residues" evidence="9">
    <location>
        <begin position="1"/>
        <end position="17"/>
    </location>
</feature>
<sequence>MADTYRPERRDRGRDRVSMSPRPASPPPATAARDRSSSPLPRRRAPPPAFAASRRRTPPPEPTAEQKQAAAQAEYNRLLNARSGGVYMPPARLRALQAQVQDKSSKEYQRMAWEALKKSINGLVNKATAANMRQIINELFAENLVRGRGLLTQSLIKAQYASTPFTAVYACIAACINSKLPAVGELLLRRLLLRFRKGFRRNDKAVCRSATTFLAHLVNTQVADEMIAAQMLLLLLHNPTDDSVEIAVNLTREVGNYLETMNPTVLVVVFDRFHYILNEADIDKRTQYAIEVLFQNRKDQFKDHPAVRDDLDLIEEEDQIKHMLELNGKFDDEATLNVFRYDEHWEENEKEYAKLRREILNESDSEDGDGDSSGVASGSDDDEDDDGDSSSDEGSERAAQTALDIKDRTNADLVALRRTIYLTIQSSMNADEAVHKLLAVDLPEGREMELPSMVIECCSQEKTYTKFFGLIAERLAKLNRRWATLFEEAFAKYYETIHRYETNRLRNIACLFGHLLASNAIGWHVLSAIHLNEEETTSASRIFIKILFQETAEAMGMAKLRARLCNDVELRPSLEGLFPVDDARHLRFAINYFTSIGMGVLTEDMRERLQNLPKPAPPAAVAAAAADDDDDNRSDSRSVSSYSSSYTGSSYSRTPSRSRSRSRSPYQRRKYDSRSPSRSRSRSTRSYTASRSPSRDRLPIRNNRAGKRGRSFSRSVSPAAPRRGDRGAATTSAAGVPPPPPPKAARRGRSSSYSSRSYSRSPSPPPAASAARKRTASPVRRGRSISPGRRRPSRRGRAASYSPSPSRSPLPRRRRSPSLPESRSPSRSRSRSLTPVRARSPRDRSPRPPVPAAAAGTRRRRRGDSVSSTGSNAPRKKNRRSE</sequence>
<gene>
    <name evidence="11" type="ORF">SPI_06621</name>
</gene>
<evidence type="ECO:0000256" key="9">
    <source>
        <dbReference type="SAM" id="MobiDB-lite"/>
    </source>
</evidence>
<accession>A0A167RFQ7</accession>
<feature type="compositionally biased region" description="Acidic residues" evidence="9">
    <location>
        <begin position="379"/>
        <end position="393"/>
    </location>
</feature>
<dbReference type="InterPro" id="IPR050781">
    <property type="entry name" value="CWC22_splicing_factor"/>
</dbReference>
<keyword evidence="6" id="KW-0539">Nucleus</keyword>
<dbReference type="Gene3D" id="1.25.40.180">
    <property type="match status" value="1"/>
</dbReference>
<dbReference type="PANTHER" id="PTHR18034:SF3">
    <property type="entry name" value="PRE-MRNA-SPLICING FACTOR CWC22 HOMOLOG"/>
    <property type="match status" value="1"/>
</dbReference>
<evidence type="ECO:0000256" key="4">
    <source>
        <dbReference type="ARBA" id="ARBA00022728"/>
    </source>
</evidence>
<evidence type="ECO:0000256" key="1">
    <source>
        <dbReference type="ARBA" id="ARBA00004123"/>
    </source>
</evidence>
<feature type="compositionally biased region" description="Low complexity" evidence="9">
    <location>
        <begin position="798"/>
        <end position="809"/>
    </location>
</feature>
<feature type="compositionally biased region" description="Low complexity" evidence="9">
    <location>
        <begin position="750"/>
        <end position="761"/>
    </location>
</feature>
<dbReference type="InterPro" id="IPR003890">
    <property type="entry name" value="MIF4G-like_typ-3"/>
</dbReference>
<dbReference type="SMART" id="SM00544">
    <property type="entry name" value="MA3"/>
    <property type="match status" value="1"/>
</dbReference>
<keyword evidence="12" id="KW-1185">Reference proteome</keyword>
<proteinExistence type="inferred from homology"/>
<evidence type="ECO:0000313" key="11">
    <source>
        <dbReference type="EMBL" id="OAA58548.1"/>
    </source>
</evidence>
<dbReference type="EMBL" id="AZHD01000012">
    <property type="protein sequence ID" value="OAA58548.1"/>
    <property type="molecule type" value="Genomic_DNA"/>
</dbReference>
<dbReference type="Pfam" id="PF02854">
    <property type="entry name" value="MIF4G"/>
    <property type="match status" value="1"/>
</dbReference>
<dbReference type="Pfam" id="PF02847">
    <property type="entry name" value="MA3"/>
    <property type="match status" value="1"/>
</dbReference>
<dbReference type="GO" id="GO:0071013">
    <property type="term" value="C:catalytic step 2 spliceosome"/>
    <property type="evidence" value="ECO:0007669"/>
    <property type="project" value="TreeGrafter"/>
</dbReference>
<feature type="region of interest" description="Disordered" evidence="9">
    <location>
        <begin position="1"/>
        <end position="71"/>
    </location>
</feature>
<dbReference type="PROSITE" id="PS51366">
    <property type="entry name" value="MI"/>
    <property type="match status" value="1"/>
</dbReference>
<comment type="subcellular location">
    <subcellularLocation>
        <location evidence="1">Nucleus</location>
    </subcellularLocation>
</comment>
<dbReference type="SUPFAM" id="SSF48371">
    <property type="entry name" value="ARM repeat"/>
    <property type="match status" value="1"/>
</dbReference>
<dbReference type="InterPro" id="IPR003891">
    <property type="entry name" value="Initiation_fac_eIF4g_MI"/>
</dbReference>
<feature type="compositionally biased region" description="Low complexity" evidence="9">
    <location>
        <begin position="817"/>
        <end position="838"/>
    </location>
</feature>
<organism evidence="11 12">
    <name type="scientific">Niveomyces insectorum RCEF 264</name>
    <dbReference type="NCBI Taxonomy" id="1081102"/>
    <lineage>
        <taxon>Eukaryota</taxon>
        <taxon>Fungi</taxon>
        <taxon>Dikarya</taxon>
        <taxon>Ascomycota</taxon>
        <taxon>Pezizomycotina</taxon>
        <taxon>Sordariomycetes</taxon>
        <taxon>Hypocreomycetidae</taxon>
        <taxon>Hypocreales</taxon>
        <taxon>Cordycipitaceae</taxon>
        <taxon>Niveomyces</taxon>
    </lineage>
</organism>
<feature type="compositionally biased region" description="Acidic residues" evidence="9">
    <location>
        <begin position="361"/>
        <end position="370"/>
    </location>
</feature>
<evidence type="ECO:0000256" key="6">
    <source>
        <dbReference type="ARBA" id="ARBA00023242"/>
    </source>
</evidence>
<dbReference type="GO" id="GO:0003723">
    <property type="term" value="F:RNA binding"/>
    <property type="evidence" value="ECO:0007669"/>
    <property type="project" value="InterPro"/>
</dbReference>
<evidence type="ECO:0000256" key="2">
    <source>
        <dbReference type="ARBA" id="ARBA00006856"/>
    </source>
</evidence>
<comment type="similarity">
    <text evidence="2">Belongs to the CWC22 family.</text>
</comment>
<keyword evidence="5" id="KW-0508">mRNA splicing</keyword>
<name>A0A167RFQ7_9HYPO</name>
<evidence type="ECO:0000313" key="12">
    <source>
        <dbReference type="Proteomes" id="UP000076874"/>
    </source>
</evidence>
<comment type="caution">
    <text evidence="11">The sequence shown here is derived from an EMBL/GenBank/DDBJ whole genome shotgun (WGS) entry which is preliminary data.</text>
</comment>
<dbReference type="Proteomes" id="UP000076874">
    <property type="component" value="Unassembled WGS sequence"/>
</dbReference>
<feature type="region of interest" description="Disordered" evidence="9">
    <location>
        <begin position="611"/>
        <end position="882"/>
    </location>
</feature>
<dbReference type="OrthoDB" id="3938623at2759"/>
<keyword evidence="3" id="KW-0507">mRNA processing</keyword>
<evidence type="ECO:0000256" key="3">
    <source>
        <dbReference type="ARBA" id="ARBA00022664"/>
    </source>
</evidence>
<dbReference type="FunFam" id="1.25.40.180:FF:000004">
    <property type="entry name" value="pre-mRNA-splicing factor CWC22 homolog"/>
    <property type="match status" value="1"/>
</dbReference>
<evidence type="ECO:0000259" key="10">
    <source>
        <dbReference type="PROSITE" id="PS51366"/>
    </source>
</evidence>
<protein>
    <recommendedName>
        <fullName evidence="7">Pre-mRNA-splicing factor CWC22</fullName>
    </recommendedName>
    <alternativeName>
        <fullName evidence="8">Pre-mRNA-splicing factor cwc22</fullName>
    </alternativeName>
</protein>
<feature type="compositionally biased region" description="Low complexity" evidence="9">
    <location>
        <begin position="637"/>
        <end position="655"/>
    </location>
</feature>
<keyword evidence="4" id="KW-0747">Spliceosome</keyword>
<feature type="domain" description="MI" evidence="10">
    <location>
        <begin position="415"/>
        <end position="531"/>
    </location>
</feature>
<evidence type="ECO:0000256" key="5">
    <source>
        <dbReference type="ARBA" id="ARBA00023187"/>
    </source>
</evidence>
<dbReference type="InterPro" id="IPR016024">
    <property type="entry name" value="ARM-type_fold"/>
</dbReference>
<dbReference type="PANTHER" id="PTHR18034">
    <property type="entry name" value="CELL CYCLE CONTROL PROTEIN CWF22-RELATED"/>
    <property type="match status" value="1"/>
</dbReference>
<evidence type="ECO:0000256" key="7">
    <source>
        <dbReference type="ARBA" id="ARBA00040804"/>
    </source>
</evidence>
<feature type="compositionally biased region" description="Basic residues" evidence="9">
    <location>
        <begin position="656"/>
        <end position="668"/>
    </location>
</feature>
<dbReference type="SMART" id="SM00543">
    <property type="entry name" value="MIF4G"/>
    <property type="match status" value="1"/>
</dbReference>
<evidence type="ECO:0000256" key="8">
    <source>
        <dbReference type="ARBA" id="ARBA00069506"/>
    </source>
</evidence>
<feature type="compositionally biased region" description="Basic residues" evidence="9">
    <location>
        <begin position="771"/>
        <end position="797"/>
    </location>
</feature>
<dbReference type="STRING" id="1081102.A0A167RFQ7"/>